<dbReference type="Gene3D" id="3.30.70.100">
    <property type="match status" value="1"/>
</dbReference>
<evidence type="ECO:0000313" key="11">
    <source>
        <dbReference type="Proteomes" id="UP000262969"/>
    </source>
</evidence>
<feature type="transmembrane region" description="Helical" evidence="7">
    <location>
        <begin position="37"/>
        <end position="58"/>
    </location>
</feature>
<evidence type="ECO:0000256" key="3">
    <source>
        <dbReference type="ARBA" id="ARBA00022475"/>
    </source>
</evidence>
<keyword evidence="3" id="KW-1003">Cell membrane</keyword>
<name>A0A3D2XAC7_9FIRM</name>
<evidence type="ECO:0000259" key="8">
    <source>
        <dbReference type="Pfam" id="PF00924"/>
    </source>
</evidence>
<evidence type="ECO:0000256" key="5">
    <source>
        <dbReference type="ARBA" id="ARBA00022989"/>
    </source>
</evidence>
<dbReference type="InterPro" id="IPR049278">
    <property type="entry name" value="MS_channel_C"/>
</dbReference>
<evidence type="ECO:0000256" key="6">
    <source>
        <dbReference type="ARBA" id="ARBA00023136"/>
    </source>
</evidence>
<dbReference type="InterPro" id="IPR006685">
    <property type="entry name" value="MscS_channel_2nd"/>
</dbReference>
<keyword evidence="5 7" id="KW-1133">Transmembrane helix</keyword>
<comment type="caution">
    <text evidence="10">The sequence shown here is derived from an EMBL/GenBank/DDBJ whole genome shotgun (WGS) entry which is preliminary data.</text>
</comment>
<evidence type="ECO:0000256" key="1">
    <source>
        <dbReference type="ARBA" id="ARBA00004651"/>
    </source>
</evidence>
<organism evidence="10 11">
    <name type="scientific">Lachnoclostridium phytofermentans</name>
    <dbReference type="NCBI Taxonomy" id="66219"/>
    <lineage>
        <taxon>Bacteria</taxon>
        <taxon>Bacillati</taxon>
        <taxon>Bacillota</taxon>
        <taxon>Clostridia</taxon>
        <taxon>Lachnospirales</taxon>
        <taxon>Lachnospiraceae</taxon>
    </lineage>
</organism>
<dbReference type="InterPro" id="IPR011066">
    <property type="entry name" value="MscS_channel_C_sf"/>
</dbReference>
<dbReference type="PANTHER" id="PTHR30221">
    <property type="entry name" value="SMALL-CONDUCTANCE MECHANOSENSITIVE CHANNEL"/>
    <property type="match status" value="1"/>
</dbReference>
<gene>
    <name evidence="10" type="ORF">DHW61_15000</name>
</gene>
<dbReference type="SUPFAM" id="SSF50182">
    <property type="entry name" value="Sm-like ribonucleoproteins"/>
    <property type="match status" value="1"/>
</dbReference>
<evidence type="ECO:0000256" key="2">
    <source>
        <dbReference type="ARBA" id="ARBA00008017"/>
    </source>
</evidence>
<sequence length="303" mass="33963">MNKLVLLTQNAIIKEDLIEDLELNKFMSKVSTIWDDFWPKALHFLFLILISFFVYFVGKKLMNVLIKIIKKAFERAKMDVGVSNFLISVLKALCYGLLIITIAAILGLPTTSFVALLGSVGLTIGLALQGSLSNFAGGVLILILKPFRVGDFIIAKGNEGTVIAIDIFYTKILTTDNKLVVLPNGALANSEITNATNEPIRRLDLIIPIGYEDDIKSVKQELFLISQRNEKILDDRPVDLFVSAYGKDAVEISMRVWVNTENCFALKGELLEIIKYMFDEKGFTIPFNHVDINVLNDRKQSKK</sequence>
<dbReference type="Gene3D" id="1.10.287.1260">
    <property type="match status" value="1"/>
</dbReference>
<dbReference type="Gene3D" id="2.30.30.60">
    <property type="match status" value="1"/>
</dbReference>
<dbReference type="PANTHER" id="PTHR30221:SF1">
    <property type="entry name" value="SMALL-CONDUCTANCE MECHANOSENSITIVE CHANNEL"/>
    <property type="match status" value="1"/>
</dbReference>
<dbReference type="InterPro" id="IPR023408">
    <property type="entry name" value="MscS_beta-dom_sf"/>
</dbReference>
<dbReference type="Pfam" id="PF21082">
    <property type="entry name" value="MS_channel_3rd"/>
    <property type="match status" value="1"/>
</dbReference>
<dbReference type="Proteomes" id="UP000262969">
    <property type="component" value="Unassembled WGS sequence"/>
</dbReference>
<dbReference type="InterPro" id="IPR045275">
    <property type="entry name" value="MscS_archaea/bacteria_type"/>
</dbReference>
<evidence type="ECO:0000259" key="9">
    <source>
        <dbReference type="Pfam" id="PF21082"/>
    </source>
</evidence>
<feature type="domain" description="Mechanosensitive ion channel MscS" evidence="8">
    <location>
        <begin position="131"/>
        <end position="196"/>
    </location>
</feature>
<feature type="transmembrane region" description="Helical" evidence="7">
    <location>
        <begin position="113"/>
        <end position="144"/>
    </location>
</feature>
<dbReference type="InterPro" id="IPR006686">
    <property type="entry name" value="MscS_channel_CS"/>
</dbReference>
<evidence type="ECO:0000256" key="7">
    <source>
        <dbReference type="SAM" id="Phobius"/>
    </source>
</evidence>
<dbReference type="PROSITE" id="PS01246">
    <property type="entry name" value="UPF0003"/>
    <property type="match status" value="1"/>
</dbReference>
<feature type="domain" description="Mechanosensitive ion channel MscS C-terminal" evidence="9">
    <location>
        <begin position="205"/>
        <end position="282"/>
    </location>
</feature>
<dbReference type="SUPFAM" id="SSF82861">
    <property type="entry name" value="Mechanosensitive channel protein MscS (YggB), transmembrane region"/>
    <property type="match status" value="1"/>
</dbReference>
<dbReference type="InterPro" id="IPR011014">
    <property type="entry name" value="MscS_channel_TM-2"/>
</dbReference>
<keyword evidence="4 7" id="KW-0812">Transmembrane</keyword>
<comment type="similarity">
    <text evidence="2">Belongs to the MscS (TC 1.A.23) family.</text>
</comment>
<dbReference type="Pfam" id="PF00924">
    <property type="entry name" value="MS_channel_2nd"/>
    <property type="match status" value="1"/>
</dbReference>
<dbReference type="AlphaFoldDB" id="A0A3D2XAC7"/>
<keyword evidence="6 7" id="KW-0472">Membrane</keyword>
<evidence type="ECO:0000313" key="10">
    <source>
        <dbReference type="EMBL" id="HCL03687.1"/>
    </source>
</evidence>
<dbReference type="GO" id="GO:0005886">
    <property type="term" value="C:plasma membrane"/>
    <property type="evidence" value="ECO:0007669"/>
    <property type="project" value="UniProtKB-SubCell"/>
</dbReference>
<dbReference type="SUPFAM" id="SSF82689">
    <property type="entry name" value="Mechanosensitive channel protein MscS (YggB), C-terminal domain"/>
    <property type="match status" value="1"/>
</dbReference>
<dbReference type="EMBL" id="DPVV01000495">
    <property type="protein sequence ID" value="HCL03687.1"/>
    <property type="molecule type" value="Genomic_DNA"/>
</dbReference>
<evidence type="ECO:0000256" key="4">
    <source>
        <dbReference type="ARBA" id="ARBA00022692"/>
    </source>
</evidence>
<comment type="subcellular location">
    <subcellularLocation>
        <location evidence="1">Cell membrane</location>
        <topology evidence="1">Multi-pass membrane protein</topology>
    </subcellularLocation>
</comment>
<protein>
    <submittedName>
        <fullName evidence="10">Mechanosensitive ion channel protein</fullName>
    </submittedName>
</protein>
<accession>A0A3D2XAC7</accession>
<dbReference type="InterPro" id="IPR010920">
    <property type="entry name" value="LSM_dom_sf"/>
</dbReference>
<dbReference type="GO" id="GO:0008381">
    <property type="term" value="F:mechanosensitive monoatomic ion channel activity"/>
    <property type="evidence" value="ECO:0007669"/>
    <property type="project" value="InterPro"/>
</dbReference>
<feature type="transmembrane region" description="Helical" evidence="7">
    <location>
        <begin position="79"/>
        <end position="107"/>
    </location>
</feature>
<proteinExistence type="inferred from homology"/>
<reference evidence="10 11" key="1">
    <citation type="journal article" date="2018" name="Nat. Biotechnol.">
        <title>A standardized bacterial taxonomy based on genome phylogeny substantially revises the tree of life.</title>
        <authorList>
            <person name="Parks D.H."/>
            <person name="Chuvochina M."/>
            <person name="Waite D.W."/>
            <person name="Rinke C."/>
            <person name="Skarshewski A."/>
            <person name="Chaumeil P.A."/>
            <person name="Hugenholtz P."/>
        </authorList>
    </citation>
    <scope>NUCLEOTIDE SEQUENCE [LARGE SCALE GENOMIC DNA]</scope>
    <source>
        <strain evidence="10">UBA11728</strain>
    </source>
</reference>